<keyword evidence="4" id="KW-1185">Reference proteome</keyword>
<dbReference type="RefSeq" id="WP_127736502.1">
    <property type="nucleotide sequence ID" value="NZ_RZTZ01000001.1"/>
</dbReference>
<keyword evidence="1" id="KW-0472">Membrane</keyword>
<sequence>MTDTLKTIPRPLVRTNQWVIFLSTLFSLLFHLHWVLLIPLIAGLLGLLFKWNPIMKFAAIFLRKKRSEYIAEDWDQQAFNQVIAVICLAGAVLSFQLGWSILGTAFTIMVGLASIIAILGFCIGCFIRFQWKQYQYRRNAAKTK</sequence>
<feature type="transmembrane region" description="Helical" evidence="1">
    <location>
        <begin position="82"/>
        <end position="102"/>
    </location>
</feature>
<feature type="domain" description="DUF4395" evidence="2">
    <location>
        <begin position="8"/>
        <end position="132"/>
    </location>
</feature>
<feature type="transmembrane region" description="Helical" evidence="1">
    <location>
        <begin position="12"/>
        <end position="30"/>
    </location>
</feature>
<accession>A0A3S2UIE6</accession>
<proteinExistence type="predicted"/>
<keyword evidence="1" id="KW-1133">Transmembrane helix</keyword>
<feature type="transmembrane region" description="Helical" evidence="1">
    <location>
        <begin position="108"/>
        <end position="129"/>
    </location>
</feature>
<keyword evidence="1" id="KW-0812">Transmembrane</keyword>
<gene>
    <name evidence="3" type="ORF">EM808_04610</name>
</gene>
<evidence type="ECO:0000256" key="1">
    <source>
        <dbReference type="SAM" id="Phobius"/>
    </source>
</evidence>
<dbReference type="AlphaFoldDB" id="A0A3S2UIE6"/>
<name>A0A3S2UIE6_9BACI</name>
<comment type="caution">
    <text evidence="3">The sequence shown here is derived from an EMBL/GenBank/DDBJ whole genome shotgun (WGS) entry which is preliminary data.</text>
</comment>
<dbReference type="PIRSF" id="PIRSF030042">
    <property type="entry name" value="UCP030042"/>
    <property type="match status" value="1"/>
</dbReference>
<evidence type="ECO:0000313" key="4">
    <source>
        <dbReference type="Proteomes" id="UP000288024"/>
    </source>
</evidence>
<dbReference type="Proteomes" id="UP000288024">
    <property type="component" value="Unassembled WGS sequence"/>
</dbReference>
<dbReference type="EMBL" id="RZTZ01000001">
    <property type="protein sequence ID" value="RVT67760.1"/>
    <property type="molecule type" value="Genomic_DNA"/>
</dbReference>
<protein>
    <submittedName>
        <fullName evidence="3">DUF4395 domain-containing protein</fullName>
    </submittedName>
</protein>
<organism evidence="3 4">
    <name type="scientific">Niallia taxi</name>
    <dbReference type="NCBI Taxonomy" id="2499688"/>
    <lineage>
        <taxon>Bacteria</taxon>
        <taxon>Bacillati</taxon>
        <taxon>Bacillota</taxon>
        <taxon>Bacilli</taxon>
        <taxon>Bacillales</taxon>
        <taxon>Bacillaceae</taxon>
        <taxon>Niallia</taxon>
    </lineage>
</organism>
<dbReference type="Pfam" id="PF14340">
    <property type="entry name" value="DUF4395"/>
    <property type="match status" value="1"/>
</dbReference>
<dbReference type="InterPro" id="IPR016942">
    <property type="entry name" value="UCP030042"/>
</dbReference>
<reference evidence="3 4" key="1">
    <citation type="submission" date="2019-01" db="EMBL/GenBank/DDBJ databases">
        <title>Bacillus sp. M5HDSG1-1, whole genome shotgun sequence.</title>
        <authorList>
            <person name="Tuo L."/>
        </authorList>
    </citation>
    <scope>NUCLEOTIDE SEQUENCE [LARGE SCALE GENOMIC DNA]</scope>
    <source>
        <strain evidence="3 4">M5HDSG1-1</strain>
    </source>
</reference>
<dbReference type="InterPro" id="IPR025508">
    <property type="entry name" value="DUF4395"/>
</dbReference>
<feature type="transmembrane region" description="Helical" evidence="1">
    <location>
        <begin position="36"/>
        <end position="62"/>
    </location>
</feature>
<evidence type="ECO:0000259" key="2">
    <source>
        <dbReference type="Pfam" id="PF14340"/>
    </source>
</evidence>
<evidence type="ECO:0000313" key="3">
    <source>
        <dbReference type="EMBL" id="RVT67760.1"/>
    </source>
</evidence>